<organism evidence="2 3">
    <name type="scientific">Sodiomyces alkalinus (strain CBS 110278 / VKM F-3762 / F11)</name>
    <name type="common">Alkaliphilic filamentous fungus</name>
    <dbReference type="NCBI Taxonomy" id="1314773"/>
    <lineage>
        <taxon>Eukaryota</taxon>
        <taxon>Fungi</taxon>
        <taxon>Dikarya</taxon>
        <taxon>Ascomycota</taxon>
        <taxon>Pezizomycotina</taxon>
        <taxon>Sordariomycetes</taxon>
        <taxon>Hypocreomycetidae</taxon>
        <taxon>Glomerellales</taxon>
        <taxon>Plectosphaerellaceae</taxon>
        <taxon>Sodiomyces</taxon>
    </lineage>
</organism>
<dbReference type="AlphaFoldDB" id="A0A3N2PZN4"/>
<gene>
    <name evidence="2" type="ORF">SODALDRAFT_358233</name>
</gene>
<keyword evidence="3" id="KW-1185">Reference proteome</keyword>
<dbReference type="RefSeq" id="XP_028467621.1">
    <property type="nucleotide sequence ID" value="XM_028614084.1"/>
</dbReference>
<dbReference type="GeneID" id="39582562"/>
<proteinExistence type="predicted"/>
<dbReference type="EMBL" id="ML119053">
    <property type="protein sequence ID" value="ROT39815.1"/>
    <property type="molecule type" value="Genomic_DNA"/>
</dbReference>
<name>A0A3N2PZN4_SODAK</name>
<accession>A0A3N2PZN4</accession>
<evidence type="ECO:0000313" key="3">
    <source>
        <dbReference type="Proteomes" id="UP000272025"/>
    </source>
</evidence>
<sequence>MGIGIGMGMFDVDFEREHHPHEIDALSTQSRKNTTHVHTSYDDHRVNRSSPSAKSNESTKSGLRPATMDSTTMEEIDAMLLEQLGTTRAEAGPLEEDMSVCPPHGPYPPGACLITTPENPYEDYNEDEIVSLIHQIYRIFLKLLSIEPLDVTFPPKTPGDTPTSTGPDAISLVERLPYPNKSLSRDRPPRDPRIWLNDVWYYFFDRLDAIRTLSGLAELPAKGDWIPSDFERERPDDLNHYRNCPAYHAPFVLSTYVQDLWNLKIGMKRVEDEAFNEKERLHRLHVLEPCKPGGLDELTEKWRADPELVPDILPGTGADS</sequence>
<evidence type="ECO:0000256" key="1">
    <source>
        <dbReference type="SAM" id="MobiDB-lite"/>
    </source>
</evidence>
<evidence type="ECO:0000313" key="2">
    <source>
        <dbReference type="EMBL" id="ROT39815.1"/>
    </source>
</evidence>
<reference evidence="2 3" key="1">
    <citation type="journal article" date="2018" name="Mol. Ecol.">
        <title>The obligate alkalophilic soda-lake fungus Sodiomyces alkalinus has shifted to a protein diet.</title>
        <authorList>
            <person name="Grum-Grzhimaylo A.A."/>
            <person name="Falkoski D.L."/>
            <person name="van den Heuvel J."/>
            <person name="Valero-Jimenez C.A."/>
            <person name="Min B."/>
            <person name="Choi I.G."/>
            <person name="Lipzen A."/>
            <person name="Daum C.G."/>
            <person name="Aanen D.K."/>
            <person name="Tsang A."/>
            <person name="Henrissat B."/>
            <person name="Bilanenko E.N."/>
            <person name="de Vries R.P."/>
            <person name="van Kan J.A.L."/>
            <person name="Grigoriev I.V."/>
            <person name="Debets A.J.M."/>
        </authorList>
    </citation>
    <scope>NUCLEOTIDE SEQUENCE [LARGE SCALE GENOMIC DNA]</scope>
    <source>
        <strain evidence="2 3">F11</strain>
    </source>
</reference>
<feature type="compositionally biased region" description="Polar residues" evidence="1">
    <location>
        <begin position="48"/>
        <end position="61"/>
    </location>
</feature>
<feature type="region of interest" description="Disordered" evidence="1">
    <location>
        <begin position="23"/>
        <end position="68"/>
    </location>
</feature>
<feature type="compositionally biased region" description="Polar residues" evidence="1">
    <location>
        <begin position="26"/>
        <end position="38"/>
    </location>
</feature>
<protein>
    <submittedName>
        <fullName evidence="2">Uncharacterized protein</fullName>
    </submittedName>
</protein>
<dbReference type="Proteomes" id="UP000272025">
    <property type="component" value="Unassembled WGS sequence"/>
</dbReference>